<keyword evidence="2" id="KW-0812">Transmembrane</keyword>
<keyword evidence="4" id="KW-1185">Reference proteome</keyword>
<feature type="transmembrane region" description="Helical" evidence="2">
    <location>
        <begin position="331"/>
        <end position="353"/>
    </location>
</feature>
<reference evidence="4" key="1">
    <citation type="submission" date="2020-01" db="EMBL/GenBank/DDBJ databases">
        <title>Sphingomonas sp. strain CSW-10.</title>
        <authorList>
            <person name="Chen W.-M."/>
        </authorList>
    </citation>
    <scope>NUCLEOTIDE SEQUENCE [LARGE SCALE GENOMIC DNA]</scope>
    <source>
        <strain evidence="4">NST-5</strain>
    </source>
</reference>
<comment type="caution">
    <text evidence="3">The sequence shown here is derived from an EMBL/GenBank/DDBJ whole genome shotgun (WGS) entry which is preliminary data.</text>
</comment>
<dbReference type="InterPro" id="IPR011990">
    <property type="entry name" value="TPR-like_helical_dom_sf"/>
</dbReference>
<dbReference type="InterPro" id="IPR019734">
    <property type="entry name" value="TPR_rpt"/>
</dbReference>
<evidence type="ECO:0008006" key="5">
    <source>
        <dbReference type="Google" id="ProtNLM"/>
    </source>
</evidence>
<organism evidence="3 4">
    <name type="scientific">Flavobacterium ichthyis</name>
    <dbReference type="NCBI Taxonomy" id="2698827"/>
    <lineage>
        <taxon>Bacteria</taxon>
        <taxon>Pseudomonadati</taxon>
        <taxon>Bacteroidota</taxon>
        <taxon>Flavobacteriia</taxon>
        <taxon>Flavobacteriales</taxon>
        <taxon>Flavobacteriaceae</taxon>
        <taxon>Flavobacterium</taxon>
    </lineage>
</organism>
<sequence length="484" mass="56487">MKNFYFIIILMFCSKTFAQSYETPIDATLSLLDHQNVYALDQSIKSYTEVLEKAQEVKNMRAVTHSELKLAKKYFQVGMTEQALKYIEKCKLTAQENQYADKYAEAIVVEARINYTLGNKMLGLQEIFQALDYVELTKDEKLKNTAKGILFFGAAELSLENSSYDNALKYCQNAITFLKTGVDQQLHLTNAYLLLANYHIAKKNFTQALENHNRAKALAIEINSIESKLYLEWQAAKISEETKPVHLVNLAYQQAIEFAKENQYLDELRLIYLDYSIWLERNNLEQSQHYKRLQSKLLDSLQFAKNDAMAKVYKDMLAQKANLHEQQNKQYIRLLILGLFLILVCGLSIFLIYKRFKKDDKEKDETLQILAAQQNQLDILSNQVNHSLEKLLKYARSDDPTCIAAAQQQYPNFFKKLLEIEPTLTETEQKFCLYIKLQFSTKEIAEFYGTTIKAVQNRKSRLRKRLRIDADENIYQWMENLEQI</sequence>
<keyword evidence="1" id="KW-0175">Coiled coil</keyword>
<proteinExistence type="predicted"/>
<dbReference type="Proteomes" id="UP000798602">
    <property type="component" value="Unassembled WGS sequence"/>
</dbReference>
<evidence type="ECO:0000256" key="1">
    <source>
        <dbReference type="SAM" id="Coils"/>
    </source>
</evidence>
<evidence type="ECO:0000313" key="4">
    <source>
        <dbReference type="Proteomes" id="UP000798602"/>
    </source>
</evidence>
<protein>
    <recommendedName>
        <fullName evidence="5">HTH luxR-type domain-containing protein</fullName>
    </recommendedName>
</protein>
<dbReference type="EMBL" id="JAABLM010000021">
    <property type="protein sequence ID" value="NBL66048.1"/>
    <property type="molecule type" value="Genomic_DNA"/>
</dbReference>
<name>A0ABW9ZAU5_9FLAO</name>
<dbReference type="InterPro" id="IPR036388">
    <property type="entry name" value="WH-like_DNA-bd_sf"/>
</dbReference>
<keyword evidence="2" id="KW-0472">Membrane</keyword>
<dbReference type="SMART" id="SM00028">
    <property type="entry name" value="TPR"/>
    <property type="match status" value="3"/>
</dbReference>
<dbReference type="InterPro" id="IPR016032">
    <property type="entry name" value="Sig_transdc_resp-reg_C-effctor"/>
</dbReference>
<feature type="coiled-coil region" evidence="1">
    <location>
        <begin position="363"/>
        <end position="390"/>
    </location>
</feature>
<dbReference type="Gene3D" id="1.25.40.10">
    <property type="entry name" value="Tetratricopeptide repeat domain"/>
    <property type="match status" value="1"/>
</dbReference>
<dbReference type="Gene3D" id="1.10.10.10">
    <property type="entry name" value="Winged helix-like DNA-binding domain superfamily/Winged helix DNA-binding domain"/>
    <property type="match status" value="1"/>
</dbReference>
<gene>
    <name evidence="3" type="ORF">GV828_12655</name>
</gene>
<dbReference type="SUPFAM" id="SSF48452">
    <property type="entry name" value="TPR-like"/>
    <property type="match status" value="1"/>
</dbReference>
<accession>A0ABW9ZAU5</accession>
<keyword evidence="2" id="KW-1133">Transmembrane helix</keyword>
<evidence type="ECO:0000256" key="2">
    <source>
        <dbReference type="SAM" id="Phobius"/>
    </source>
</evidence>
<dbReference type="SUPFAM" id="SSF46894">
    <property type="entry name" value="C-terminal effector domain of the bipartite response regulators"/>
    <property type="match status" value="1"/>
</dbReference>
<evidence type="ECO:0000313" key="3">
    <source>
        <dbReference type="EMBL" id="NBL66048.1"/>
    </source>
</evidence>
<dbReference type="RefSeq" id="WP_166537866.1">
    <property type="nucleotide sequence ID" value="NZ_JAABLM010000021.1"/>
</dbReference>